<accession>A0A1H1SUK8</accession>
<dbReference type="Proteomes" id="UP000182237">
    <property type="component" value="Chromosome I"/>
</dbReference>
<dbReference type="InterPro" id="IPR005531">
    <property type="entry name" value="Asp23"/>
</dbReference>
<evidence type="ECO:0000256" key="2">
    <source>
        <dbReference type="SAM" id="MobiDB-lite"/>
    </source>
</evidence>
<reference evidence="3 4" key="1">
    <citation type="submission" date="2016-10" db="EMBL/GenBank/DDBJ databases">
        <authorList>
            <person name="de Groot N.N."/>
        </authorList>
    </citation>
    <scope>NUCLEOTIDE SEQUENCE [LARGE SCALE GENOMIC DNA]</scope>
    <source>
        <strain evidence="3 4">DSM 45434</strain>
    </source>
</reference>
<feature type="compositionally biased region" description="Pro residues" evidence="2">
    <location>
        <begin position="149"/>
        <end position="162"/>
    </location>
</feature>
<comment type="similarity">
    <text evidence="1">Belongs to the asp23 family.</text>
</comment>
<dbReference type="Pfam" id="PF03780">
    <property type="entry name" value="Asp23"/>
    <property type="match status" value="1"/>
</dbReference>
<dbReference type="eggNOG" id="COG1302">
    <property type="taxonomic scope" value="Bacteria"/>
</dbReference>
<feature type="region of interest" description="Disordered" evidence="2">
    <location>
        <begin position="137"/>
        <end position="162"/>
    </location>
</feature>
<sequence>MPGTSRINDKAVARVAEAAALSVPGCAAVDAKLAGLAGRGLPRVEVSLDRAASTASMSVEMAVSYPSPVVAVTEAVRAAIVAQVATLTGFRVTRVDVTVAAARHNAAAVTRVAVERHPADITPTPVTVRPLRVVSPRVRTSSRPLAHPRVPPQRPLAPIEVPPPPAVRPVTAPPAVTVRRIVRLHPPRVPVVAAPQPVRSVQAPEPVVVGVPRAPLPTPLTPITIRPAAQKRVSGDA</sequence>
<gene>
    <name evidence="3" type="ORF">SAMN04488539_1822</name>
</gene>
<organism evidence="3 4">
    <name type="scientific">Corynebacterium timonense</name>
    <dbReference type="NCBI Taxonomy" id="441500"/>
    <lineage>
        <taxon>Bacteria</taxon>
        <taxon>Bacillati</taxon>
        <taxon>Actinomycetota</taxon>
        <taxon>Actinomycetes</taxon>
        <taxon>Mycobacteriales</taxon>
        <taxon>Corynebacteriaceae</taxon>
        <taxon>Corynebacterium</taxon>
    </lineage>
</organism>
<name>A0A1H1SUK8_9CORY</name>
<dbReference type="OrthoDB" id="4425844at2"/>
<evidence type="ECO:0000313" key="4">
    <source>
        <dbReference type="Proteomes" id="UP000182237"/>
    </source>
</evidence>
<dbReference type="RefSeq" id="WP_019193932.1">
    <property type="nucleotide sequence ID" value="NZ_LT629765.1"/>
</dbReference>
<protein>
    <submittedName>
        <fullName evidence="3">Uncharacterized conserved protein YloU, alkaline shock protein (Asp23) family</fullName>
    </submittedName>
</protein>
<evidence type="ECO:0000256" key="1">
    <source>
        <dbReference type="ARBA" id="ARBA00005721"/>
    </source>
</evidence>
<evidence type="ECO:0000313" key="3">
    <source>
        <dbReference type="EMBL" id="SDS51406.1"/>
    </source>
</evidence>
<proteinExistence type="inferred from homology"/>
<dbReference type="EMBL" id="LT629765">
    <property type="protein sequence ID" value="SDS51406.1"/>
    <property type="molecule type" value="Genomic_DNA"/>
</dbReference>
<dbReference type="STRING" id="1203190.GCA_000312345_01097"/>
<keyword evidence="4" id="KW-1185">Reference proteome</keyword>
<dbReference type="AlphaFoldDB" id="A0A1H1SUK8"/>